<dbReference type="AlphaFoldDB" id="A0A1M5B6Q7"/>
<accession>A0A1M5B6Q7</accession>
<dbReference type="Proteomes" id="UP000184368">
    <property type="component" value="Unassembled WGS sequence"/>
</dbReference>
<keyword evidence="2" id="KW-1185">Reference proteome</keyword>
<sequence length="52" mass="6188">MMPVFFIRKVPDVLSQQHGLVCLYLFQSLIIEQYPDISLDHSRCQYKFPFVP</sequence>
<evidence type="ECO:0000313" key="1">
    <source>
        <dbReference type="EMBL" id="SHF38110.1"/>
    </source>
</evidence>
<proteinExistence type="predicted"/>
<dbReference type="EMBL" id="FQUO01000007">
    <property type="protein sequence ID" value="SHF38110.1"/>
    <property type="molecule type" value="Genomic_DNA"/>
</dbReference>
<gene>
    <name evidence="1" type="ORF">SAMN05444008_107168</name>
</gene>
<protein>
    <submittedName>
        <fullName evidence="1">Uncharacterized protein</fullName>
    </submittedName>
</protein>
<evidence type="ECO:0000313" key="2">
    <source>
        <dbReference type="Proteomes" id="UP000184368"/>
    </source>
</evidence>
<name>A0A1M5B6Q7_9BACT</name>
<reference evidence="1 2" key="1">
    <citation type="submission" date="2016-11" db="EMBL/GenBank/DDBJ databases">
        <authorList>
            <person name="Jaros S."/>
            <person name="Januszkiewicz K."/>
            <person name="Wedrychowicz H."/>
        </authorList>
    </citation>
    <scope>NUCLEOTIDE SEQUENCE [LARGE SCALE GENOMIC DNA]</scope>
    <source>
        <strain evidence="1 2">DSM 26897</strain>
    </source>
</reference>
<organism evidence="1 2">
    <name type="scientific">Cnuella takakiae</name>
    <dbReference type="NCBI Taxonomy" id="1302690"/>
    <lineage>
        <taxon>Bacteria</taxon>
        <taxon>Pseudomonadati</taxon>
        <taxon>Bacteroidota</taxon>
        <taxon>Chitinophagia</taxon>
        <taxon>Chitinophagales</taxon>
        <taxon>Chitinophagaceae</taxon>
        <taxon>Cnuella</taxon>
    </lineage>
</organism>